<name>A0A2G1QIV5_9HYPH</name>
<dbReference type="SUPFAM" id="SSF51735">
    <property type="entry name" value="NAD(P)-binding Rossmann-fold domains"/>
    <property type="match status" value="1"/>
</dbReference>
<gene>
    <name evidence="3" type="ORF">CSC94_18840</name>
</gene>
<accession>A0A2G1QIV5</accession>
<dbReference type="Proteomes" id="UP000221168">
    <property type="component" value="Unassembled WGS sequence"/>
</dbReference>
<dbReference type="RefSeq" id="WP_099307933.1">
    <property type="nucleotide sequence ID" value="NZ_PDVP01000015.1"/>
</dbReference>
<dbReference type="AlphaFoldDB" id="A0A2G1QIV5"/>
<keyword evidence="4" id="KW-1185">Reference proteome</keyword>
<evidence type="ECO:0000259" key="2">
    <source>
        <dbReference type="SMART" id="SM00822"/>
    </source>
</evidence>
<dbReference type="InterPro" id="IPR036291">
    <property type="entry name" value="NAD(P)-bd_dom_sf"/>
</dbReference>
<dbReference type="PRINTS" id="PR00081">
    <property type="entry name" value="GDHRDH"/>
</dbReference>
<dbReference type="InterPro" id="IPR057326">
    <property type="entry name" value="KR_dom"/>
</dbReference>
<dbReference type="Gene3D" id="3.40.50.720">
    <property type="entry name" value="NAD(P)-binding Rossmann-like Domain"/>
    <property type="match status" value="1"/>
</dbReference>
<dbReference type="OrthoDB" id="154414at2"/>
<dbReference type="SMART" id="SM00822">
    <property type="entry name" value="PKS_KR"/>
    <property type="match status" value="1"/>
</dbReference>
<dbReference type="EMBL" id="PDVP01000015">
    <property type="protein sequence ID" value="PHP65419.1"/>
    <property type="molecule type" value="Genomic_DNA"/>
</dbReference>
<proteinExistence type="inferred from homology"/>
<sequence length="258" mass="26664">MSQTDRPVALVTGGGTGIGAAVARALAKDYHVIICGRRYEPLQTIAAETGGHAIQADLSDVQPSVEIVQQVVDRFGRLDALVLNAGIVEPAPVTTMSLDSWQRQIMVNLTSPFLTVQAALPHLARQKGAIVGIASAAAKHTGAGLSAYGVSKAGMVRLMQSVAFEAAASGVRANAVSPGWVRTEMGDMEMTALFGSPEAGYAQVSEHVPQRRAASPDEIAAVVGFLLSHAASYMTGAHVEVDGGSSIVDAGMLAFNDG</sequence>
<dbReference type="CDD" id="cd05233">
    <property type="entry name" value="SDR_c"/>
    <property type="match status" value="1"/>
</dbReference>
<dbReference type="PROSITE" id="PS00061">
    <property type="entry name" value="ADH_SHORT"/>
    <property type="match status" value="1"/>
</dbReference>
<comment type="similarity">
    <text evidence="1">Belongs to the short-chain dehydrogenases/reductases (SDR) family.</text>
</comment>
<evidence type="ECO:0000313" key="4">
    <source>
        <dbReference type="Proteomes" id="UP000221168"/>
    </source>
</evidence>
<evidence type="ECO:0000313" key="3">
    <source>
        <dbReference type="EMBL" id="PHP65419.1"/>
    </source>
</evidence>
<dbReference type="FunFam" id="3.40.50.720:FF:000084">
    <property type="entry name" value="Short-chain dehydrogenase reductase"/>
    <property type="match status" value="1"/>
</dbReference>
<dbReference type="InterPro" id="IPR020904">
    <property type="entry name" value="Sc_DH/Rdtase_CS"/>
</dbReference>
<evidence type="ECO:0000256" key="1">
    <source>
        <dbReference type="ARBA" id="ARBA00006484"/>
    </source>
</evidence>
<organism evidence="3 4">
    <name type="scientific">Zhengella mangrovi</name>
    <dbReference type="NCBI Taxonomy" id="1982044"/>
    <lineage>
        <taxon>Bacteria</taxon>
        <taxon>Pseudomonadati</taxon>
        <taxon>Pseudomonadota</taxon>
        <taxon>Alphaproteobacteria</taxon>
        <taxon>Hyphomicrobiales</taxon>
        <taxon>Notoacmeibacteraceae</taxon>
        <taxon>Zhengella</taxon>
    </lineage>
</organism>
<reference evidence="3 4" key="1">
    <citation type="submission" date="2017-10" db="EMBL/GenBank/DDBJ databases">
        <title>Sedimentibacterium mangrovi gen. nov., sp. nov., a novel member of family Phyllobacteriacea isolated from mangrove sediment.</title>
        <authorList>
            <person name="Liao H."/>
            <person name="Tian Y."/>
        </authorList>
    </citation>
    <scope>NUCLEOTIDE SEQUENCE [LARGE SCALE GENOMIC DNA]</scope>
    <source>
        <strain evidence="3 4">X9-2-2</strain>
    </source>
</reference>
<comment type="caution">
    <text evidence="3">The sequence shown here is derived from an EMBL/GenBank/DDBJ whole genome shotgun (WGS) entry which is preliminary data.</text>
</comment>
<feature type="domain" description="Ketoreductase" evidence="2">
    <location>
        <begin position="7"/>
        <end position="183"/>
    </location>
</feature>
<dbReference type="PANTHER" id="PTHR42760:SF40">
    <property type="entry name" value="3-OXOACYL-[ACYL-CARRIER-PROTEIN] REDUCTASE, CHLOROPLASTIC"/>
    <property type="match status" value="1"/>
</dbReference>
<dbReference type="Pfam" id="PF13561">
    <property type="entry name" value="adh_short_C2"/>
    <property type="match status" value="1"/>
</dbReference>
<dbReference type="PRINTS" id="PR00080">
    <property type="entry name" value="SDRFAMILY"/>
</dbReference>
<dbReference type="InterPro" id="IPR002347">
    <property type="entry name" value="SDR_fam"/>
</dbReference>
<dbReference type="GO" id="GO:0016616">
    <property type="term" value="F:oxidoreductase activity, acting on the CH-OH group of donors, NAD or NADP as acceptor"/>
    <property type="evidence" value="ECO:0007669"/>
    <property type="project" value="UniProtKB-ARBA"/>
</dbReference>
<protein>
    <submittedName>
        <fullName evidence="3">Dehydrogenase</fullName>
    </submittedName>
</protein>
<dbReference type="GO" id="GO:0030497">
    <property type="term" value="P:fatty acid elongation"/>
    <property type="evidence" value="ECO:0007669"/>
    <property type="project" value="TreeGrafter"/>
</dbReference>
<dbReference type="PANTHER" id="PTHR42760">
    <property type="entry name" value="SHORT-CHAIN DEHYDROGENASES/REDUCTASES FAMILY MEMBER"/>
    <property type="match status" value="1"/>
</dbReference>